<feature type="region of interest" description="Disordered" evidence="1">
    <location>
        <begin position="151"/>
        <end position="170"/>
    </location>
</feature>
<evidence type="ECO:0000313" key="2">
    <source>
        <dbReference type="EMBL" id="CAK84772.1"/>
    </source>
</evidence>
<dbReference type="KEGG" id="ptm:GSPATT00018968001"/>
<dbReference type="GeneID" id="5037954"/>
<dbReference type="InParanoid" id="A0DP05"/>
<dbReference type="Proteomes" id="UP000000600">
    <property type="component" value="Unassembled WGS sequence"/>
</dbReference>
<evidence type="ECO:0000313" key="3">
    <source>
        <dbReference type="Proteomes" id="UP000000600"/>
    </source>
</evidence>
<dbReference type="OrthoDB" id="298667at2759"/>
<dbReference type="OMA" id="YLIQFET"/>
<gene>
    <name evidence="2" type="ORF">GSPATT00018968001</name>
</gene>
<keyword evidence="3" id="KW-1185">Reference proteome</keyword>
<name>A0DP05_PARTE</name>
<accession>A0DP05</accession>
<evidence type="ECO:0000256" key="1">
    <source>
        <dbReference type="SAM" id="MobiDB-lite"/>
    </source>
</evidence>
<dbReference type="EMBL" id="CT868518">
    <property type="protein sequence ID" value="CAK84772.1"/>
    <property type="molecule type" value="Genomic_DNA"/>
</dbReference>
<sequence>MKKSPFSSLYVKFAEVRVLNEFQRFMEVSKTLSQLFDCQPSDLQYAIAYIKHSENKNVGSQYQNLKWEDLVSEPENYIILDRLDSIWMFMQYLKLKDELIHFSIRFKESEFGLFMSQLDILKSIFKKDIEVKIIEKQGDSDTKLHQMRRQYKERKKTQRGQINEKKDMQKYQDQLDTKENSLRLDHTSSQDSTIINLIENSNINSMISQKNKVYQQFGSTFIGDQEFKQLFKKSYLCQSEYEIENRDDVIIFDSTMGNKVELGQCILDVSLKQAIVNEEYKKYYLEMARGKNAIKIYYIDLIGKSYTEFSKNLVFYTNIDVALKEFKGCQDSYLIQFETCSEFQFTQMSNQQVKLQQSNRVIPLIIITNQI</sequence>
<dbReference type="RefSeq" id="XP_001452169.1">
    <property type="nucleotide sequence ID" value="XM_001452132.1"/>
</dbReference>
<proteinExistence type="predicted"/>
<dbReference type="HOGENOM" id="CLU_746932_0_0_1"/>
<organism evidence="2 3">
    <name type="scientific">Paramecium tetraurelia</name>
    <dbReference type="NCBI Taxonomy" id="5888"/>
    <lineage>
        <taxon>Eukaryota</taxon>
        <taxon>Sar</taxon>
        <taxon>Alveolata</taxon>
        <taxon>Ciliophora</taxon>
        <taxon>Intramacronucleata</taxon>
        <taxon>Oligohymenophorea</taxon>
        <taxon>Peniculida</taxon>
        <taxon>Parameciidae</taxon>
        <taxon>Paramecium</taxon>
    </lineage>
</organism>
<reference evidence="2 3" key="1">
    <citation type="journal article" date="2006" name="Nature">
        <title>Global trends of whole-genome duplications revealed by the ciliate Paramecium tetraurelia.</title>
        <authorList>
            <consortium name="Genoscope"/>
            <person name="Aury J.-M."/>
            <person name="Jaillon O."/>
            <person name="Duret L."/>
            <person name="Noel B."/>
            <person name="Jubin C."/>
            <person name="Porcel B.M."/>
            <person name="Segurens B."/>
            <person name="Daubin V."/>
            <person name="Anthouard V."/>
            <person name="Aiach N."/>
            <person name="Arnaiz O."/>
            <person name="Billaut A."/>
            <person name="Beisson J."/>
            <person name="Blanc I."/>
            <person name="Bouhouche K."/>
            <person name="Camara F."/>
            <person name="Duharcourt S."/>
            <person name="Guigo R."/>
            <person name="Gogendeau D."/>
            <person name="Katinka M."/>
            <person name="Keller A.-M."/>
            <person name="Kissmehl R."/>
            <person name="Klotz C."/>
            <person name="Koll F."/>
            <person name="Le Moue A."/>
            <person name="Lepere C."/>
            <person name="Malinsky S."/>
            <person name="Nowacki M."/>
            <person name="Nowak J.K."/>
            <person name="Plattner H."/>
            <person name="Poulain J."/>
            <person name="Ruiz F."/>
            <person name="Serrano V."/>
            <person name="Zagulski M."/>
            <person name="Dessen P."/>
            <person name="Betermier M."/>
            <person name="Weissenbach J."/>
            <person name="Scarpelli C."/>
            <person name="Schachter V."/>
            <person name="Sperling L."/>
            <person name="Meyer E."/>
            <person name="Cohen J."/>
            <person name="Wincker P."/>
        </authorList>
    </citation>
    <scope>NUCLEOTIDE SEQUENCE [LARGE SCALE GENOMIC DNA]</scope>
    <source>
        <strain evidence="2 3">Stock d4-2</strain>
    </source>
</reference>
<dbReference type="AlphaFoldDB" id="A0DP05"/>
<protein>
    <submittedName>
        <fullName evidence="2">Uncharacterized protein</fullName>
    </submittedName>
</protein>